<proteinExistence type="predicted"/>
<evidence type="ECO:0000313" key="1">
    <source>
        <dbReference type="EMBL" id="MFC4623938.1"/>
    </source>
</evidence>
<evidence type="ECO:0000313" key="2">
    <source>
        <dbReference type="Proteomes" id="UP001596042"/>
    </source>
</evidence>
<comment type="caution">
    <text evidence="1">The sequence shown here is derived from an EMBL/GenBank/DDBJ whole genome shotgun (WGS) entry which is preliminary data.</text>
</comment>
<reference evidence="2" key="1">
    <citation type="journal article" date="2019" name="Int. J. Syst. Evol. Microbiol.">
        <title>The Global Catalogue of Microorganisms (GCM) 10K type strain sequencing project: providing services to taxonomists for standard genome sequencing and annotation.</title>
        <authorList>
            <consortium name="The Broad Institute Genomics Platform"/>
            <consortium name="The Broad Institute Genome Sequencing Center for Infectious Disease"/>
            <person name="Wu L."/>
            <person name="Ma J."/>
        </authorList>
    </citation>
    <scope>NUCLEOTIDE SEQUENCE [LARGE SCALE GENOMIC DNA]</scope>
    <source>
        <strain evidence="2">CGMCC 1.15731</strain>
    </source>
</reference>
<protein>
    <submittedName>
        <fullName evidence="1">Uncharacterized protein</fullName>
    </submittedName>
</protein>
<dbReference type="EMBL" id="JBHSEL010000017">
    <property type="protein sequence ID" value="MFC4623938.1"/>
    <property type="molecule type" value="Genomic_DNA"/>
</dbReference>
<sequence length="185" mass="20129">MTFARSESFRSIGQILAADVLPALYRMQRLPLRISCLGTISYDGATETDCVDRSIPIGEAASPEDAVALAATRIARGDIRAAPEDTLRFRPRMIVIQDSASGLVLAGEVCAGIILWQQPVNNKTEATRIVVETSRLRGKAFAATGRGDHTAARDLRFQASRLEARLVDPAWREIASELLRLPQAA</sequence>
<name>A0ABV9H1P9_9HYPH</name>
<dbReference type="RefSeq" id="WP_374831981.1">
    <property type="nucleotide sequence ID" value="NZ_JBHEEZ010000012.1"/>
</dbReference>
<organism evidence="1 2">
    <name type="scientific">Daeguia caeni</name>
    <dbReference type="NCBI Taxonomy" id="439612"/>
    <lineage>
        <taxon>Bacteria</taxon>
        <taxon>Pseudomonadati</taxon>
        <taxon>Pseudomonadota</taxon>
        <taxon>Alphaproteobacteria</taxon>
        <taxon>Hyphomicrobiales</taxon>
        <taxon>Brucellaceae</taxon>
        <taxon>Daeguia</taxon>
    </lineage>
</organism>
<accession>A0ABV9H1P9</accession>
<gene>
    <name evidence="1" type="ORF">ACFO1V_01620</name>
</gene>
<keyword evidence="2" id="KW-1185">Reference proteome</keyword>
<dbReference type="Proteomes" id="UP001596042">
    <property type="component" value="Unassembled WGS sequence"/>
</dbReference>